<dbReference type="SUPFAM" id="SSF48076">
    <property type="entry name" value="LigA subunit of an aromatic-ring-opening dioxygenase LigAB"/>
    <property type="match status" value="1"/>
</dbReference>
<dbReference type="RefSeq" id="WP_146384783.1">
    <property type="nucleotide sequence ID" value="NZ_VOHK01000001.1"/>
</dbReference>
<dbReference type="EMBL" id="VOHK01000001">
    <property type="protein sequence ID" value="TWT23564.1"/>
    <property type="molecule type" value="Genomic_DNA"/>
</dbReference>
<dbReference type="InterPro" id="IPR036622">
    <property type="entry name" value="LigA_sf"/>
</dbReference>
<sequence>MSKLLDLMRALGRDAALAAEYEKDPETVARRAGLSDEERKAILEKDHAAIMRLTGLTEGKFATNHLIKAYDD</sequence>
<proteinExistence type="predicted"/>
<evidence type="ECO:0000313" key="1">
    <source>
        <dbReference type="EMBL" id="TWT23564.1"/>
    </source>
</evidence>
<reference evidence="1 2" key="1">
    <citation type="journal article" date="2008" name="Int. J. Syst. Evol. Microbiol.">
        <title>Luteimonas marina sp. nov., isolated from seawater.</title>
        <authorList>
            <person name="Baik K.S."/>
            <person name="Park S.C."/>
            <person name="Kim M.S."/>
            <person name="Kim E.M."/>
            <person name="Park C."/>
            <person name="Chun J."/>
            <person name="Seong C.N."/>
        </authorList>
    </citation>
    <scope>NUCLEOTIDE SEQUENCE [LARGE SCALE GENOMIC DNA]</scope>
    <source>
        <strain evidence="1 2">FR1330</strain>
    </source>
</reference>
<dbReference type="Proteomes" id="UP000319980">
    <property type="component" value="Unassembled WGS sequence"/>
</dbReference>
<gene>
    <name evidence="1" type="ORF">FQY83_02690</name>
</gene>
<evidence type="ECO:0000313" key="2">
    <source>
        <dbReference type="Proteomes" id="UP000319980"/>
    </source>
</evidence>
<protein>
    <submittedName>
        <fullName evidence="1">Uncharacterized protein</fullName>
    </submittedName>
</protein>
<keyword evidence="2" id="KW-1185">Reference proteome</keyword>
<name>A0A5C5UBW9_9GAMM</name>
<organism evidence="1 2">
    <name type="scientific">Luteimonas marina</name>
    <dbReference type="NCBI Taxonomy" id="488485"/>
    <lineage>
        <taxon>Bacteria</taxon>
        <taxon>Pseudomonadati</taxon>
        <taxon>Pseudomonadota</taxon>
        <taxon>Gammaproteobacteria</taxon>
        <taxon>Lysobacterales</taxon>
        <taxon>Lysobacteraceae</taxon>
        <taxon>Luteimonas</taxon>
    </lineage>
</organism>
<dbReference type="AlphaFoldDB" id="A0A5C5UBW9"/>
<accession>A0A5C5UBW9</accession>
<dbReference type="Gene3D" id="1.10.700.10">
    <property type="entry name" value="Dioxygenase LigAB, LigA subunit"/>
    <property type="match status" value="1"/>
</dbReference>
<comment type="caution">
    <text evidence="1">The sequence shown here is derived from an EMBL/GenBank/DDBJ whole genome shotgun (WGS) entry which is preliminary data.</text>
</comment>
<dbReference type="OrthoDB" id="6197820at2"/>